<evidence type="ECO:0000313" key="1">
    <source>
        <dbReference type="EMBL" id="KAJ1189414.1"/>
    </source>
</evidence>
<name>A0AAV7UN55_PLEWA</name>
<protein>
    <submittedName>
        <fullName evidence="1">Uncharacterized protein</fullName>
    </submittedName>
</protein>
<proteinExistence type="predicted"/>
<evidence type="ECO:0000313" key="2">
    <source>
        <dbReference type="Proteomes" id="UP001066276"/>
    </source>
</evidence>
<dbReference type="Proteomes" id="UP001066276">
    <property type="component" value="Chromosome 3_1"/>
</dbReference>
<accession>A0AAV7UN55</accession>
<dbReference type="AlphaFoldDB" id="A0AAV7UN55"/>
<sequence>MRAALVAGSVATARGRVALKNAVPQRSCWRCSIALRRAAAAVRLGRASGGVTVPMTGGYDLDEDAGSGKRTSGATLRPTGRVALILVEVALVEGHLRFHKKAACHIYAT</sequence>
<keyword evidence="2" id="KW-1185">Reference proteome</keyword>
<organism evidence="1 2">
    <name type="scientific">Pleurodeles waltl</name>
    <name type="common">Iberian ribbed newt</name>
    <dbReference type="NCBI Taxonomy" id="8319"/>
    <lineage>
        <taxon>Eukaryota</taxon>
        <taxon>Metazoa</taxon>
        <taxon>Chordata</taxon>
        <taxon>Craniata</taxon>
        <taxon>Vertebrata</taxon>
        <taxon>Euteleostomi</taxon>
        <taxon>Amphibia</taxon>
        <taxon>Batrachia</taxon>
        <taxon>Caudata</taxon>
        <taxon>Salamandroidea</taxon>
        <taxon>Salamandridae</taxon>
        <taxon>Pleurodelinae</taxon>
        <taxon>Pleurodeles</taxon>
    </lineage>
</organism>
<reference evidence="1" key="1">
    <citation type="journal article" date="2022" name="bioRxiv">
        <title>Sequencing and chromosome-scale assembly of the giantPleurodeles waltlgenome.</title>
        <authorList>
            <person name="Brown T."/>
            <person name="Elewa A."/>
            <person name="Iarovenko S."/>
            <person name="Subramanian E."/>
            <person name="Araus A.J."/>
            <person name="Petzold A."/>
            <person name="Susuki M."/>
            <person name="Suzuki K.-i.T."/>
            <person name="Hayashi T."/>
            <person name="Toyoda A."/>
            <person name="Oliveira C."/>
            <person name="Osipova E."/>
            <person name="Leigh N.D."/>
            <person name="Simon A."/>
            <person name="Yun M.H."/>
        </authorList>
    </citation>
    <scope>NUCLEOTIDE SEQUENCE</scope>
    <source>
        <strain evidence="1">20211129_DDA</strain>
        <tissue evidence="1">Liver</tissue>
    </source>
</reference>
<gene>
    <name evidence="1" type="ORF">NDU88_006159</name>
</gene>
<dbReference type="EMBL" id="JANPWB010000005">
    <property type="protein sequence ID" value="KAJ1189414.1"/>
    <property type="molecule type" value="Genomic_DNA"/>
</dbReference>
<comment type="caution">
    <text evidence="1">The sequence shown here is derived from an EMBL/GenBank/DDBJ whole genome shotgun (WGS) entry which is preliminary data.</text>
</comment>